<evidence type="ECO:0000259" key="10">
    <source>
        <dbReference type="PROSITE" id="PS51123"/>
    </source>
</evidence>
<evidence type="ECO:0000256" key="1">
    <source>
        <dbReference type="ARBA" id="ARBA00004162"/>
    </source>
</evidence>
<evidence type="ECO:0000256" key="9">
    <source>
        <dbReference type="SAM" id="Phobius"/>
    </source>
</evidence>
<evidence type="ECO:0000256" key="6">
    <source>
        <dbReference type="ARBA" id="ARBA00023136"/>
    </source>
</evidence>
<sequence>MTPKHDRPIVIRRGGPVRQKPHGGSWKLAYADFMTAMMAFFLLMWLLGAVNPTQLSGIADYFRQPLKTAMLGGAKSSDGSTILPGGGSDLSRVDGERRLSHERLQIVPPQTPSPTTPASSKAAQDAPQDQARGQDRERDGKRDGERDRSEDARLRDLQAHIEDALSRNAALKPYRAQIMLDVTRFGLRIQIVDTQNRPMFATAKTSVEPYMRDILRQLGNSLNDVPNRIVLEGHTDAQTYAGGEAGYGNWELSSERANASRRELVAGGMSDGKVLRVMGLAATSPFNPADAFDPRNRRISIIVLNRRTEAQLGTDHVRAATVNDRGDGAQAVSDAALQGLAGGRD</sequence>
<comment type="similarity">
    <text evidence="2">Belongs to the MotB family.</text>
</comment>
<dbReference type="Gene3D" id="3.30.1330.60">
    <property type="entry name" value="OmpA-like domain"/>
    <property type="match status" value="1"/>
</dbReference>
<feature type="compositionally biased region" description="Basic and acidic residues" evidence="8">
    <location>
        <begin position="132"/>
        <end position="154"/>
    </location>
</feature>
<keyword evidence="11" id="KW-0282">Flagellum</keyword>
<keyword evidence="11" id="KW-0969">Cilium</keyword>
<keyword evidence="11" id="KW-0966">Cell projection</keyword>
<dbReference type="RefSeq" id="WP_267845253.1">
    <property type="nucleotide sequence ID" value="NZ_JAPMXC010000001.1"/>
</dbReference>
<name>A0ABT3ZHU9_9BURK</name>
<keyword evidence="6 7" id="KW-0472">Membrane</keyword>
<dbReference type="Pfam" id="PF00691">
    <property type="entry name" value="OmpA"/>
    <property type="match status" value="1"/>
</dbReference>
<gene>
    <name evidence="11" type="primary">motB</name>
    <name evidence="11" type="ORF">OVY01_02010</name>
</gene>
<evidence type="ECO:0000256" key="7">
    <source>
        <dbReference type="PROSITE-ProRule" id="PRU00473"/>
    </source>
</evidence>
<dbReference type="PROSITE" id="PS51123">
    <property type="entry name" value="OMPA_2"/>
    <property type="match status" value="1"/>
</dbReference>
<feature type="region of interest" description="Disordered" evidence="8">
    <location>
        <begin position="1"/>
        <end position="22"/>
    </location>
</feature>
<evidence type="ECO:0000256" key="3">
    <source>
        <dbReference type="ARBA" id="ARBA00022475"/>
    </source>
</evidence>
<keyword evidence="4 9" id="KW-0812">Transmembrane</keyword>
<accession>A0ABT3ZHU9</accession>
<feature type="region of interest" description="Disordered" evidence="8">
    <location>
        <begin position="72"/>
        <end position="154"/>
    </location>
</feature>
<keyword evidence="12" id="KW-1185">Reference proteome</keyword>
<feature type="domain" description="OmpA-like" evidence="10">
    <location>
        <begin position="187"/>
        <end position="316"/>
    </location>
</feature>
<dbReference type="InterPro" id="IPR025713">
    <property type="entry name" value="MotB-like_N_dom"/>
</dbReference>
<dbReference type="PANTHER" id="PTHR30329:SF21">
    <property type="entry name" value="LIPOPROTEIN YIAD-RELATED"/>
    <property type="match status" value="1"/>
</dbReference>
<dbReference type="SUPFAM" id="SSF103088">
    <property type="entry name" value="OmpA-like"/>
    <property type="match status" value="1"/>
</dbReference>
<feature type="compositionally biased region" description="Basic and acidic residues" evidence="8">
    <location>
        <begin position="91"/>
        <end position="104"/>
    </location>
</feature>
<proteinExistence type="inferred from homology"/>
<feature type="transmembrane region" description="Helical" evidence="9">
    <location>
        <begin position="28"/>
        <end position="48"/>
    </location>
</feature>
<dbReference type="InterPro" id="IPR050330">
    <property type="entry name" value="Bact_OuterMem_StrucFunc"/>
</dbReference>
<organism evidence="11 12">
    <name type="scientific">Robbsia betulipollinis</name>
    <dbReference type="NCBI Taxonomy" id="2981849"/>
    <lineage>
        <taxon>Bacteria</taxon>
        <taxon>Pseudomonadati</taxon>
        <taxon>Pseudomonadota</taxon>
        <taxon>Betaproteobacteria</taxon>
        <taxon>Burkholderiales</taxon>
        <taxon>Burkholderiaceae</taxon>
        <taxon>Robbsia</taxon>
    </lineage>
</organism>
<evidence type="ECO:0000256" key="2">
    <source>
        <dbReference type="ARBA" id="ARBA00008914"/>
    </source>
</evidence>
<reference evidence="11" key="1">
    <citation type="submission" date="2022-11" db="EMBL/GenBank/DDBJ databases">
        <title>Robbsia betulipollinis sp. nov., isolated from pollen of birch (Betula pendula).</title>
        <authorList>
            <person name="Shi H."/>
            <person name="Ambika Manirajan B."/>
            <person name="Ratering S."/>
            <person name="Geissler-Plaum R."/>
            <person name="Schnell S."/>
        </authorList>
    </citation>
    <scope>NUCLEOTIDE SEQUENCE</scope>
    <source>
        <strain evidence="11">Bb-Pol-6</strain>
    </source>
</reference>
<dbReference type="CDD" id="cd07185">
    <property type="entry name" value="OmpA_C-like"/>
    <property type="match status" value="1"/>
</dbReference>
<dbReference type="Proteomes" id="UP001082899">
    <property type="component" value="Unassembled WGS sequence"/>
</dbReference>
<dbReference type="NCBIfam" id="NF006548">
    <property type="entry name" value="PRK09041.1"/>
    <property type="match status" value="1"/>
</dbReference>
<dbReference type="PANTHER" id="PTHR30329">
    <property type="entry name" value="STATOR ELEMENT OF FLAGELLAR MOTOR COMPLEX"/>
    <property type="match status" value="1"/>
</dbReference>
<protein>
    <submittedName>
        <fullName evidence="11">Flagellar motor protein MotB</fullName>
    </submittedName>
</protein>
<comment type="caution">
    <text evidence="11">The sequence shown here is derived from an EMBL/GenBank/DDBJ whole genome shotgun (WGS) entry which is preliminary data.</text>
</comment>
<keyword evidence="3" id="KW-1003">Cell membrane</keyword>
<dbReference type="Pfam" id="PF13677">
    <property type="entry name" value="MotB_plug"/>
    <property type="match status" value="1"/>
</dbReference>
<dbReference type="InterPro" id="IPR006665">
    <property type="entry name" value="OmpA-like"/>
</dbReference>
<comment type="subcellular location">
    <subcellularLocation>
        <location evidence="1">Cell membrane</location>
        <topology evidence="1">Single-pass membrane protein</topology>
    </subcellularLocation>
</comment>
<evidence type="ECO:0000256" key="8">
    <source>
        <dbReference type="SAM" id="MobiDB-lite"/>
    </source>
</evidence>
<keyword evidence="5 9" id="KW-1133">Transmembrane helix</keyword>
<evidence type="ECO:0000313" key="11">
    <source>
        <dbReference type="EMBL" id="MCY0386037.1"/>
    </source>
</evidence>
<evidence type="ECO:0000256" key="5">
    <source>
        <dbReference type="ARBA" id="ARBA00022989"/>
    </source>
</evidence>
<dbReference type="EMBL" id="JAPMXC010000001">
    <property type="protein sequence ID" value="MCY0386037.1"/>
    <property type="molecule type" value="Genomic_DNA"/>
</dbReference>
<evidence type="ECO:0000313" key="12">
    <source>
        <dbReference type="Proteomes" id="UP001082899"/>
    </source>
</evidence>
<evidence type="ECO:0000256" key="4">
    <source>
        <dbReference type="ARBA" id="ARBA00022692"/>
    </source>
</evidence>
<dbReference type="InterPro" id="IPR036737">
    <property type="entry name" value="OmpA-like_sf"/>
</dbReference>